<accession>Q6IGA3</accession>
<feature type="transmembrane region" description="Helical" evidence="12">
    <location>
        <begin position="98"/>
        <end position="123"/>
    </location>
</feature>
<dbReference type="GO" id="GO:0042373">
    <property type="term" value="P:vitamin K metabolic process"/>
    <property type="evidence" value="ECO:0007669"/>
    <property type="project" value="InterPro"/>
</dbReference>
<evidence type="ECO:0000256" key="3">
    <source>
        <dbReference type="ARBA" id="ARBA00012278"/>
    </source>
</evidence>
<keyword evidence="8" id="KW-0560">Oxidoreductase</keyword>
<dbReference type="GO" id="GO:0047057">
    <property type="term" value="F:vitamin-K-epoxide reductase (warfarin-sensitive) activity"/>
    <property type="evidence" value="ECO:0007669"/>
    <property type="project" value="UniProtKB-EC"/>
</dbReference>
<dbReference type="Pfam" id="PF07884">
    <property type="entry name" value="VKOR"/>
    <property type="match status" value="1"/>
</dbReference>
<dbReference type="GO" id="GO:0005789">
    <property type="term" value="C:endoplasmic reticulum membrane"/>
    <property type="evidence" value="ECO:0007669"/>
    <property type="project" value="UniProtKB-SubCell"/>
</dbReference>
<dbReference type="Bgee" id="FBgn0053544">
    <property type="expression patterns" value="Expressed in LNv neuron (Drosophila) in brain and 9 other cell types or tissues"/>
</dbReference>
<evidence type="ECO:0000256" key="7">
    <source>
        <dbReference type="ARBA" id="ARBA00022989"/>
    </source>
</evidence>
<sequence>MEQAYSTASRLRGICVCGLAISVYSLYVKMKLKEDENYRPMCDVNDNISCSLVFKSGYGDGFGLGNITQVNAPNGAIGCAFYILYFLSSFFNHRWLCLVQLIVCTLTLLLCVYLGFLLILVFYDFCLQPLNHWNTEPLAWESEPRQTPPTHSPSGVDRVDYFGPTQRRMQKGLGPGHNHHLAAPREDVHRKKANQPETQDRGTLYVAIWRRSGW</sequence>
<dbReference type="GO" id="GO:0048038">
    <property type="term" value="F:quinone binding"/>
    <property type="evidence" value="ECO:0007669"/>
    <property type="project" value="UniProtKB-KW"/>
</dbReference>
<dbReference type="EMBL" id="BK003863">
    <property type="protein sequence ID" value="DAA02561.1"/>
    <property type="molecule type" value="Genomic_DNA"/>
</dbReference>
<dbReference type="InterPro" id="IPR038354">
    <property type="entry name" value="VKOR_sf"/>
</dbReference>
<protein>
    <recommendedName>
        <fullName evidence="3">vitamin-K-epoxide reductase (warfarin-sensitive)</fullName>
        <ecNumber evidence="3">1.17.4.4</ecNumber>
    </recommendedName>
</protein>
<dbReference type="InterPro" id="IPR042406">
    <property type="entry name" value="VKORC1/VKORC1L1"/>
</dbReference>
<keyword evidence="10" id="KW-1015">Disulfide bond</keyword>
<dbReference type="InterPro" id="IPR012932">
    <property type="entry name" value="VKOR"/>
</dbReference>
<dbReference type="OrthoDB" id="17010at2759"/>
<keyword evidence="6" id="KW-0256">Endoplasmic reticulum</keyword>
<evidence type="ECO:0000256" key="12">
    <source>
        <dbReference type="SAM" id="Phobius"/>
    </source>
</evidence>
<dbReference type="EC" id="1.17.4.4" evidence="3"/>
<evidence type="ECO:0000256" key="2">
    <source>
        <dbReference type="ARBA" id="ARBA00006214"/>
    </source>
</evidence>
<keyword evidence="7 12" id="KW-1133">Transmembrane helix</keyword>
<dbReference type="PANTHER" id="PTHR14519">
    <property type="entry name" value="VITAMIN K EPOXIDE REDUCTASE COMPLEX, SUBUNIT 1"/>
    <property type="match status" value="1"/>
</dbReference>
<evidence type="ECO:0000259" key="13">
    <source>
        <dbReference type="SMART" id="SM00756"/>
    </source>
</evidence>
<evidence type="ECO:0000313" key="14">
    <source>
        <dbReference type="EMBL" id="DAA02561.1"/>
    </source>
</evidence>
<evidence type="ECO:0000256" key="10">
    <source>
        <dbReference type="ARBA" id="ARBA00023157"/>
    </source>
</evidence>
<comment type="subcellular location">
    <subcellularLocation>
        <location evidence="1">Endoplasmic reticulum membrane</location>
        <topology evidence="1">Multi-pass membrane protein</topology>
    </subcellularLocation>
</comment>
<dbReference type="VEuPathDB" id="VectorBase:FBgn0053544"/>
<proteinExistence type="inferred from homology"/>
<evidence type="ECO:0000256" key="4">
    <source>
        <dbReference type="ARBA" id="ARBA00022692"/>
    </source>
</evidence>
<dbReference type="SMART" id="SM00756">
    <property type="entry name" value="VKc"/>
    <property type="match status" value="1"/>
</dbReference>
<keyword evidence="9 12" id="KW-0472">Membrane</keyword>
<comment type="similarity">
    <text evidence="2">Belongs to the VKOR family.</text>
</comment>
<gene>
    <name evidence="14" type="ORF">HDC06808</name>
</gene>
<dbReference type="CDD" id="cd12917">
    <property type="entry name" value="VKOR_euk"/>
    <property type="match status" value="1"/>
</dbReference>
<feature type="domain" description="Vitamin K epoxide reductase" evidence="13">
    <location>
        <begin position="4"/>
        <end position="146"/>
    </location>
</feature>
<reference evidence="14" key="1">
    <citation type="journal article" date="2003" name="Genome Biol.">
        <title>An integrated gene annotation and transcriptional profiling approach towards the full gene content of the Drosophila genome.</title>
        <authorList>
            <person name="Hild M."/>
            <person name="Beckmann B."/>
            <person name="Haas S.A."/>
            <person name="Koch B."/>
            <person name="Solovyev V."/>
            <person name="Busold C."/>
            <person name="Fellenberg K."/>
            <person name="Boutros M."/>
            <person name="Vingron M."/>
            <person name="Sauer F."/>
            <person name="Hoheisel J.D."/>
            <person name="Paro R."/>
        </authorList>
    </citation>
    <scope>NUCLEOTIDE SEQUENCE</scope>
</reference>
<evidence type="ECO:0000256" key="9">
    <source>
        <dbReference type="ARBA" id="ARBA00023136"/>
    </source>
</evidence>
<dbReference type="Gene3D" id="1.20.1440.130">
    <property type="entry name" value="VKOR domain"/>
    <property type="match status" value="1"/>
</dbReference>
<keyword evidence="4 12" id="KW-0812">Transmembrane</keyword>
<evidence type="ECO:0000256" key="11">
    <source>
        <dbReference type="ARBA" id="ARBA00023284"/>
    </source>
</evidence>
<evidence type="ECO:0000256" key="1">
    <source>
        <dbReference type="ARBA" id="ARBA00004477"/>
    </source>
</evidence>
<keyword evidence="5" id="KW-0874">Quinone</keyword>
<evidence type="ECO:0000256" key="8">
    <source>
        <dbReference type="ARBA" id="ARBA00023002"/>
    </source>
</evidence>
<feature type="transmembrane region" description="Helical" evidence="12">
    <location>
        <begin position="12"/>
        <end position="30"/>
    </location>
</feature>
<organism evidence="14">
    <name type="scientific">Drosophila melanogaster</name>
    <name type="common">Fruit fly</name>
    <dbReference type="NCBI Taxonomy" id="7227"/>
    <lineage>
        <taxon>Eukaryota</taxon>
        <taxon>Metazoa</taxon>
        <taxon>Ecdysozoa</taxon>
        <taxon>Arthropoda</taxon>
        <taxon>Hexapoda</taxon>
        <taxon>Insecta</taxon>
        <taxon>Pterygota</taxon>
        <taxon>Neoptera</taxon>
        <taxon>Endopterygota</taxon>
        <taxon>Diptera</taxon>
        <taxon>Brachycera</taxon>
        <taxon>Muscomorpha</taxon>
        <taxon>Ephydroidea</taxon>
        <taxon>Drosophilidae</taxon>
        <taxon>Drosophila</taxon>
        <taxon>Sophophora</taxon>
    </lineage>
</organism>
<evidence type="ECO:0000256" key="5">
    <source>
        <dbReference type="ARBA" id="ARBA00022719"/>
    </source>
</evidence>
<dbReference type="PANTHER" id="PTHR14519:SF8">
    <property type="entry name" value="VITAMIN K EPOXIDE REDUCTASE COMPLEX SUBUNIT 1"/>
    <property type="match status" value="1"/>
</dbReference>
<dbReference type="ExpressionAtlas" id="Q6IGA3">
    <property type="expression patterns" value="baseline"/>
</dbReference>
<feature type="transmembrane region" description="Helical" evidence="12">
    <location>
        <begin position="72"/>
        <end position="91"/>
    </location>
</feature>
<dbReference type="AlphaFoldDB" id="Q6IGA3"/>
<name>Q6IGA3_DROME</name>
<keyword evidence="11" id="KW-0676">Redox-active center</keyword>
<evidence type="ECO:0000256" key="6">
    <source>
        <dbReference type="ARBA" id="ARBA00022824"/>
    </source>
</evidence>